<name>A0A0F9NS59_9ZZZZ</name>
<reference evidence="1" key="1">
    <citation type="journal article" date="2015" name="Nature">
        <title>Complex archaea that bridge the gap between prokaryotes and eukaryotes.</title>
        <authorList>
            <person name="Spang A."/>
            <person name="Saw J.H."/>
            <person name="Jorgensen S.L."/>
            <person name="Zaremba-Niedzwiedzka K."/>
            <person name="Martijn J."/>
            <person name="Lind A.E."/>
            <person name="van Eijk R."/>
            <person name="Schleper C."/>
            <person name="Guy L."/>
            <person name="Ettema T.J."/>
        </authorList>
    </citation>
    <scope>NUCLEOTIDE SEQUENCE</scope>
</reference>
<dbReference type="AlphaFoldDB" id="A0A0F9NS59"/>
<sequence>MKIEGTITQRTKFGRMSCLQIGNDHVFVNSEVFEDLASLRVGVEIEVECFKNEKDRLIATAVQVLRCTADDVTEEQMHDGLTVFQANQSDAAELGGMTDRVDWRYRKQT</sequence>
<dbReference type="EMBL" id="LAZR01003072">
    <property type="protein sequence ID" value="KKN22310.1"/>
    <property type="molecule type" value="Genomic_DNA"/>
</dbReference>
<proteinExistence type="predicted"/>
<evidence type="ECO:0000313" key="1">
    <source>
        <dbReference type="EMBL" id="KKN22310.1"/>
    </source>
</evidence>
<gene>
    <name evidence="1" type="ORF">LCGC14_0916450</name>
</gene>
<organism evidence="1">
    <name type="scientific">marine sediment metagenome</name>
    <dbReference type="NCBI Taxonomy" id="412755"/>
    <lineage>
        <taxon>unclassified sequences</taxon>
        <taxon>metagenomes</taxon>
        <taxon>ecological metagenomes</taxon>
    </lineage>
</organism>
<accession>A0A0F9NS59</accession>
<comment type="caution">
    <text evidence="1">The sequence shown here is derived from an EMBL/GenBank/DDBJ whole genome shotgun (WGS) entry which is preliminary data.</text>
</comment>
<protein>
    <submittedName>
        <fullName evidence="1">Uncharacterized protein</fullName>
    </submittedName>
</protein>